<dbReference type="SUPFAM" id="SSF46785">
    <property type="entry name" value="Winged helix' DNA-binding domain"/>
    <property type="match status" value="1"/>
</dbReference>
<dbReference type="GO" id="GO:0043565">
    <property type="term" value="F:sequence-specific DNA binding"/>
    <property type="evidence" value="ECO:0007669"/>
    <property type="project" value="TreeGrafter"/>
</dbReference>
<dbReference type="OrthoDB" id="8849678at2"/>
<dbReference type="Pfam" id="PF00126">
    <property type="entry name" value="HTH_1"/>
    <property type="match status" value="1"/>
</dbReference>
<name>A0A1G7RSE9_9PSED</name>
<dbReference type="Proteomes" id="UP000182894">
    <property type="component" value="Unassembled WGS sequence"/>
</dbReference>
<dbReference type="InterPro" id="IPR000847">
    <property type="entry name" value="LysR_HTH_N"/>
</dbReference>
<sequence length="303" mass="32425">MNFRQVEAFRAVMTTGSMTAAAELMSVTQPAVSRLIRDFEAATRLLLFERHGNQIIPTQAAFTLIKEVTRSFVGLDRLTQVAADISRHSAGSLRISAMPALASGILPRFVAQFVLDKPNLYVAVTGLGSPQVIETVASGQADLGYADGPIDRSGFDVAMQPIAAVVALPDGHPLAQKAVIYPSDLAGQKMIALEPGSLFAMRVEVALAGVPRTVTLEALLSHTALIMVAAGAGITILDPTATLDFLDKGITIRPFGVFIDASFAELRQSGRNRSAIVDLFRKQFMDWHNDLIAQTGLDLSPPQ</sequence>
<dbReference type="InterPro" id="IPR036388">
    <property type="entry name" value="WH-like_DNA-bd_sf"/>
</dbReference>
<dbReference type="Gene3D" id="3.40.190.10">
    <property type="entry name" value="Periplasmic binding protein-like II"/>
    <property type="match status" value="2"/>
</dbReference>
<keyword evidence="4" id="KW-0804">Transcription</keyword>
<dbReference type="AlphaFoldDB" id="A0A1G7RSE9"/>
<keyword evidence="3" id="KW-0238">DNA-binding</keyword>
<dbReference type="EMBL" id="FNCO01000001">
    <property type="protein sequence ID" value="SDG13645.1"/>
    <property type="molecule type" value="Genomic_DNA"/>
</dbReference>
<evidence type="ECO:0000259" key="5">
    <source>
        <dbReference type="PROSITE" id="PS50931"/>
    </source>
</evidence>
<feature type="domain" description="HTH lysR-type" evidence="5">
    <location>
        <begin position="1"/>
        <end position="58"/>
    </location>
</feature>
<evidence type="ECO:0000256" key="2">
    <source>
        <dbReference type="ARBA" id="ARBA00023015"/>
    </source>
</evidence>
<keyword evidence="2" id="KW-0805">Transcription regulation</keyword>
<organism evidence="6 7">
    <name type="scientific">Pseudomonas abietaniphila</name>
    <dbReference type="NCBI Taxonomy" id="89065"/>
    <lineage>
        <taxon>Bacteria</taxon>
        <taxon>Pseudomonadati</taxon>
        <taxon>Pseudomonadota</taxon>
        <taxon>Gammaproteobacteria</taxon>
        <taxon>Pseudomonadales</taxon>
        <taxon>Pseudomonadaceae</taxon>
        <taxon>Pseudomonas</taxon>
    </lineage>
</organism>
<dbReference type="PANTHER" id="PTHR30427:SF1">
    <property type="entry name" value="TRANSCRIPTIONAL ACTIVATOR PROTEIN LYSR"/>
    <property type="match status" value="1"/>
</dbReference>
<dbReference type="RefSeq" id="WP_074749576.1">
    <property type="nucleotide sequence ID" value="NZ_FNCO01000001.1"/>
</dbReference>
<proteinExistence type="inferred from homology"/>
<dbReference type="PANTHER" id="PTHR30427">
    <property type="entry name" value="TRANSCRIPTIONAL ACTIVATOR PROTEIN LYSR"/>
    <property type="match status" value="1"/>
</dbReference>
<dbReference type="STRING" id="89065.SAMN05216605_101243"/>
<evidence type="ECO:0000313" key="7">
    <source>
        <dbReference type="Proteomes" id="UP000182894"/>
    </source>
</evidence>
<evidence type="ECO:0000256" key="3">
    <source>
        <dbReference type="ARBA" id="ARBA00023125"/>
    </source>
</evidence>
<dbReference type="GO" id="GO:0003700">
    <property type="term" value="F:DNA-binding transcription factor activity"/>
    <property type="evidence" value="ECO:0007669"/>
    <property type="project" value="InterPro"/>
</dbReference>
<evidence type="ECO:0000313" key="6">
    <source>
        <dbReference type="EMBL" id="SDG13645.1"/>
    </source>
</evidence>
<dbReference type="InterPro" id="IPR005119">
    <property type="entry name" value="LysR_subst-bd"/>
</dbReference>
<dbReference type="Gene3D" id="1.10.10.10">
    <property type="entry name" value="Winged helix-like DNA-binding domain superfamily/Winged helix DNA-binding domain"/>
    <property type="match status" value="1"/>
</dbReference>
<protein>
    <submittedName>
        <fullName evidence="6">Transcriptional regulator, LysR family</fullName>
    </submittedName>
</protein>
<accession>A0A1G7RSE9</accession>
<evidence type="ECO:0000256" key="4">
    <source>
        <dbReference type="ARBA" id="ARBA00023163"/>
    </source>
</evidence>
<dbReference type="GO" id="GO:0010628">
    <property type="term" value="P:positive regulation of gene expression"/>
    <property type="evidence" value="ECO:0007669"/>
    <property type="project" value="TreeGrafter"/>
</dbReference>
<keyword evidence="7" id="KW-1185">Reference proteome</keyword>
<dbReference type="Pfam" id="PF03466">
    <property type="entry name" value="LysR_substrate"/>
    <property type="match status" value="1"/>
</dbReference>
<comment type="similarity">
    <text evidence="1">Belongs to the LysR transcriptional regulatory family.</text>
</comment>
<reference evidence="7" key="1">
    <citation type="submission" date="2016-10" db="EMBL/GenBank/DDBJ databases">
        <authorList>
            <person name="Varghese N."/>
            <person name="Submissions S."/>
        </authorList>
    </citation>
    <scope>NUCLEOTIDE SEQUENCE [LARGE SCALE GENOMIC DNA]</scope>
    <source>
        <strain evidence="7">ATCC 700689</strain>
    </source>
</reference>
<dbReference type="SUPFAM" id="SSF53850">
    <property type="entry name" value="Periplasmic binding protein-like II"/>
    <property type="match status" value="1"/>
</dbReference>
<dbReference type="InterPro" id="IPR036390">
    <property type="entry name" value="WH_DNA-bd_sf"/>
</dbReference>
<gene>
    <name evidence="6" type="ORF">SAMN05216605_101243</name>
</gene>
<dbReference type="PROSITE" id="PS50931">
    <property type="entry name" value="HTH_LYSR"/>
    <property type="match status" value="1"/>
</dbReference>
<evidence type="ECO:0000256" key="1">
    <source>
        <dbReference type="ARBA" id="ARBA00009437"/>
    </source>
</evidence>